<organism evidence="1 2">
    <name type="scientific">Halovivax cerinus</name>
    <dbReference type="NCBI Taxonomy" id="1487865"/>
    <lineage>
        <taxon>Archaea</taxon>
        <taxon>Methanobacteriati</taxon>
        <taxon>Methanobacteriota</taxon>
        <taxon>Stenosarchaea group</taxon>
        <taxon>Halobacteria</taxon>
        <taxon>Halobacteriales</taxon>
        <taxon>Natrialbaceae</taxon>
        <taxon>Halovivax</taxon>
    </lineage>
</organism>
<accession>A0ABD5NS61</accession>
<dbReference type="AlphaFoldDB" id="A0ABD5NS61"/>
<name>A0ABD5NS61_9EURY</name>
<dbReference type="RefSeq" id="WP_256531551.1">
    <property type="nucleotide sequence ID" value="NZ_CP101824.1"/>
</dbReference>
<proteinExistence type="predicted"/>
<comment type="caution">
    <text evidence="1">The sequence shown here is derived from an EMBL/GenBank/DDBJ whole genome shotgun (WGS) entry which is preliminary data.</text>
</comment>
<gene>
    <name evidence="1" type="ORF">ACFOUR_16355</name>
</gene>
<evidence type="ECO:0000313" key="1">
    <source>
        <dbReference type="EMBL" id="MFC3959934.1"/>
    </source>
</evidence>
<dbReference type="EMBL" id="JBHSAQ010000014">
    <property type="protein sequence ID" value="MFC3959934.1"/>
    <property type="molecule type" value="Genomic_DNA"/>
</dbReference>
<dbReference type="GeneID" id="73904299"/>
<sequence length="399" mass="44989">MSDPRKLQVSAFVDDPTDNLVRRAIERLHESGFETDWNRAADQVHWYEVGSFEDGRETRNDSSFDTVGAEIAAAKSGVVRTEFADRYALVTFTLDADERYDELAPVVHVDGITERAFESNEVSAEPARERAETVEEAVVALAEALDPWYLTVSIRHIDELMGLHPDEHPPNSGLEELGWMTVFSEEWFPGFGGRDRVLDAPVWKAAELDTGAVFLRTDPVPGHVRPDLSGDHEVSAYEYLFEGRSVTELRAEIDRKRSTFVDPFRELEPGELASDPVVCEAHAPFEFEGMDYGTFPDDLDYGDRCHVFCVRRRDDRLWEVNSETFIRRLVDEDGLPIGELPADVPPDEEMISLAVGTAYEGDLSLDLYRMDAPDEPSVHAQLLGLSTIPEDGQLWHDEE</sequence>
<keyword evidence="2" id="KW-1185">Reference proteome</keyword>
<dbReference type="Proteomes" id="UP001595846">
    <property type="component" value="Unassembled WGS sequence"/>
</dbReference>
<evidence type="ECO:0000313" key="2">
    <source>
        <dbReference type="Proteomes" id="UP001595846"/>
    </source>
</evidence>
<protein>
    <submittedName>
        <fullName evidence="1">Uncharacterized protein</fullName>
    </submittedName>
</protein>
<reference evidence="1 2" key="1">
    <citation type="journal article" date="2019" name="Int. J. Syst. Evol. Microbiol.">
        <title>The Global Catalogue of Microorganisms (GCM) 10K type strain sequencing project: providing services to taxonomists for standard genome sequencing and annotation.</title>
        <authorList>
            <consortium name="The Broad Institute Genomics Platform"/>
            <consortium name="The Broad Institute Genome Sequencing Center for Infectious Disease"/>
            <person name="Wu L."/>
            <person name="Ma J."/>
        </authorList>
    </citation>
    <scope>NUCLEOTIDE SEQUENCE [LARGE SCALE GENOMIC DNA]</scope>
    <source>
        <strain evidence="1 2">IBRC-M 10256</strain>
    </source>
</reference>